<sequence>MDISIYTAVVLFCVTIAQADRCLFYVPVGDSVLKCGEEVYHADRTYMSAYNFCGSGRNGTEITDKDIRCIYESAMYIRNGQLDPYHIMKMINKVFPGHIPQFKLTIQSCGLESFKKSKQEEKFKHFDCLFKGYEDICGHKTCDWMNSFD</sequence>
<dbReference type="EMBL" id="CAJVCH010571099">
    <property type="protein sequence ID" value="CAG7836620.1"/>
    <property type="molecule type" value="Genomic_DNA"/>
</dbReference>
<proteinExistence type="predicted"/>
<protein>
    <submittedName>
        <fullName evidence="2">Uncharacterized protein</fullName>
    </submittedName>
</protein>
<keyword evidence="1" id="KW-0732">Signal</keyword>
<reference evidence="2" key="1">
    <citation type="submission" date="2021-06" db="EMBL/GenBank/DDBJ databases">
        <authorList>
            <person name="Hodson N. C."/>
            <person name="Mongue J. A."/>
            <person name="Jaron S. K."/>
        </authorList>
    </citation>
    <scope>NUCLEOTIDE SEQUENCE</scope>
</reference>
<feature type="signal peptide" evidence="1">
    <location>
        <begin position="1"/>
        <end position="19"/>
    </location>
</feature>
<keyword evidence="3" id="KW-1185">Reference proteome</keyword>
<comment type="caution">
    <text evidence="2">The sequence shown here is derived from an EMBL/GenBank/DDBJ whole genome shotgun (WGS) entry which is preliminary data.</text>
</comment>
<evidence type="ECO:0000313" key="2">
    <source>
        <dbReference type="EMBL" id="CAG7836620.1"/>
    </source>
</evidence>
<evidence type="ECO:0000256" key="1">
    <source>
        <dbReference type="SAM" id="SignalP"/>
    </source>
</evidence>
<dbReference type="AlphaFoldDB" id="A0A8J2LPR8"/>
<evidence type="ECO:0000313" key="3">
    <source>
        <dbReference type="Proteomes" id="UP000708208"/>
    </source>
</evidence>
<gene>
    <name evidence="2" type="ORF">AFUS01_LOCUS45849</name>
</gene>
<dbReference type="Proteomes" id="UP000708208">
    <property type="component" value="Unassembled WGS sequence"/>
</dbReference>
<feature type="chain" id="PRO_5036271465" evidence="1">
    <location>
        <begin position="20"/>
        <end position="149"/>
    </location>
</feature>
<organism evidence="2 3">
    <name type="scientific">Allacma fusca</name>
    <dbReference type="NCBI Taxonomy" id="39272"/>
    <lineage>
        <taxon>Eukaryota</taxon>
        <taxon>Metazoa</taxon>
        <taxon>Ecdysozoa</taxon>
        <taxon>Arthropoda</taxon>
        <taxon>Hexapoda</taxon>
        <taxon>Collembola</taxon>
        <taxon>Symphypleona</taxon>
        <taxon>Sminthuridae</taxon>
        <taxon>Allacma</taxon>
    </lineage>
</organism>
<dbReference type="EMBL" id="CAJVCH010571099">
    <property type="protein sequence ID" value="CAG7836619.1"/>
    <property type="molecule type" value="Genomic_DNA"/>
</dbReference>
<accession>A0A8J2LPR8</accession>
<name>A0A8J2LPR8_9HEXA</name>